<evidence type="ECO:0000313" key="4">
    <source>
        <dbReference type="Proteomes" id="UP000266634"/>
    </source>
</evidence>
<gene>
    <name evidence="2" type="ORF">DZF93_13260</name>
    <name evidence="1" type="ORF">VO01_03210</name>
</gene>
<dbReference type="EMBL" id="QWEA01000645">
    <property type="protein sequence ID" value="RIJ18567.1"/>
    <property type="molecule type" value="Genomic_DNA"/>
</dbReference>
<accession>A0A0D5CF33</accession>
<evidence type="ECO:0000313" key="3">
    <source>
        <dbReference type="Proteomes" id="UP000032604"/>
    </source>
</evidence>
<dbReference type="Proteomes" id="UP000032604">
    <property type="component" value="Chromosome"/>
</dbReference>
<reference evidence="1 3" key="1">
    <citation type="journal article" date="2015" name="Genome Announc.">
        <title>Complete Genome Sequence of Clavibacter michiganensis subsp. insidiosus R1-1 Using PacBio Single-Molecule Real-Time Technology.</title>
        <authorList>
            <person name="Lu Y."/>
            <person name="Samac D.A."/>
            <person name="Glazebrook J."/>
            <person name="Ishimaru C.A."/>
        </authorList>
    </citation>
    <scope>NUCLEOTIDE SEQUENCE [LARGE SCALE GENOMIC DNA]</scope>
    <source>
        <strain evidence="1 3">R1-1</strain>
    </source>
</reference>
<organism evidence="1 3">
    <name type="scientific">Clavibacter michiganensis subsp. insidiosus</name>
    <dbReference type="NCBI Taxonomy" id="33014"/>
    <lineage>
        <taxon>Bacteria</taxon>
        <taxon>Bacillati</taxon>
        <taxon>Actinomycetota</taxon>
        <taxon>Actinomycetes</taxon>
        <taxon>Micrococcales</taxon>
        <taxon>Microbacteriaceae</taxon>
        <taxon>Clavibacter</taxon>
    </lineage>
</organism>
<protein>
    <submittedName>
        <fullName evidence="1">Uncharacterized protein</fullName>
    </submittedName>
</protein>
<dbReference type="RefSeq" id="WP_045526802.1">
    <property type="nucleotide sequence ID" value="NZ_CP011043.1"/>
</dbReference>
<dbReference type="PATRIC" id="fig|33014.5.peg.677"/>
<dbReference type="OrthoDB" id="5123804at2"/>
<name>A0A0D5CF33_9MICO</name>
<dbReference type="HOGENOM" id="CLU_2022632_0_0_11"/>
<dbReference type="EMBL" id="CP011043">
    <property type="protein sequence ID" value="AJW78263.1"/>
    <property type="molecule type" value="Genomic_DNA"/>
</dbReference>
<dbReference type="AlphaFoldDB" id="A0A0D5CF33"/>
<sequence>MSAEAPIPLGRRSMRRADIELMVAIAWNAEGRTRGLRPLAWEVGDADFVHFIGSADAYSRPARREIIEDWIAELGLADVIDSTAPPLHREGGDMVWTGAIDSIGMQFHYPAEPGDADPYGD</sequence>
<proteinExistence type="predicted"/>
<reference evidence="2 4" key="2">
    <citation type="submission" date="2018-08" db="EMBL/GenBank/DDBJ databases">
        <title>Genome Sequence of Clavibacter michiganensis Subspecies type strains, and the Atypical Peach-Colored Strains Isolated from Tomato.</title>
        <authorList>
            <person name="Osdaghi E."/>
            <person name="Portier P."/>
            <person name="Briand M."/>
            <person name="Jacques M.-A."/>
        </authorList>
    </citation>
    <scope>NUCLEOTIDE SEQUENCE [LARGE SCALE GENOMIC DNA]</scope>
    <source>
        <strain evidence="2 4">CFBP 6488</strain>
    </source>
</reference>
<evidence type="ECO:0000313" key="1">
    <source>
        <dbReference type="EMBL" id="AJW78263.1"/>
    </source>
</evidence>
<dbReference type="Proteomes" id="UP000266634">
    <property type="component" value="Unassembled WGS sequence"/>
</dbReference>
<evidence type="ECO:0000313" key="2">
    <source>
        <dbReference type="EMBL" id="RIJ18567.1"/>
    </source>
</evidence>
<dbReference type="KEGG" id="cmh:VO01_03210"/>